<comment type="caution">
    <text evidence="1">The sequence shown here is derived from an EMBL/GenBank/DDBJ whole genome shotgun (WGS) entry which is preliminary data.</text>
</comment>
<evidence type="ECO:0000313" key="2">
    <source>
        <dbReference type="Proteomes" id="UP000796761"/>
    </source>
</evidence>
<organism evidence="1 2">
    <name type="scientific">Zosterops borbonicus</name>
    <dbReference type="NCBI Taxonomy" id="364589"/>
    <lineage>
        <taxon>Eukaryota</taxon>
        <taxon>Metazoa</taxon>
        <taxon>Chordata</taxon>
        <taxon>Craniata</taxon>
        <taxon>Vertebrata</taxon>
        <taxon>Euteleostomi</taxon>
        <taxon>Archelosauria</taxon>
        <taxon>Archosauria</taxon>
        <taxon>Dinosauria</taxon>
        <taxon>Saurischia</taxon>
        <taxon>Theropoda</taxon>
        <taxon>Coelurosauria</taxon>
        <taxon>Aves</taxon>
        <taxon>Neognathae</taxon>
        <taxon>Neoaves</taxon>
        <taxon>Telluraves</taxon>
        <taxon>Australaves</taxon>
        <taxon>Passeriformes</taxon>
        <taxon>Sylvioidea</taxon>
        <taxon>Zosteropidae</taxon>
        <taxon>Zosterops</taxon>
    </lineage>
</organism>
<dbReference type="Proteomes" id="UP000796761">
    <property type="component" value="Unassembled WGS sequence"/>
</dbReference>
<proteinExistence type="predicted"/>
<sequence>MAETLMELEQLLDNTLGDTMRFLGMSFTGLRVGLDNPRVPSNSEYSVILECGFITNSSQVVINLGLKISGHSLEPGFELIVENLNKITDSSVLSAHKCRGVIGDRFPPTKAPDVKTFPNIDLIQ</sequence>
<name>A0A8K1GD32_9PASS</name>
<reference evidence="1" key="1">
    <citation type="submission" date="2019-04" db="EMBL/GenBank/DDBJ databases">
        <title>Genome assembly of Zosterops borbonicus 15179.</title>
        <authorList>
            <person name="Leroy T."/>
            <person name="Anselmetti Y."/>
            <person name="Tilak M.-K."/>
            <person name="Nabholz B."/>
        </authorList>
    </citation>
    <scope>NUCLEOTIDE SEQUENCE</scope>
    <source>
        <strain evidence="1">HGM_15179</strain>
        <tissue evidence="1">Muscle</tissue>
    </source>
</reference>
<gene>
    <name evidence="1" type="ORF">HGM15179_010647</name>
</gene>
<keyword evidence="2" id="KW-1185">Reference proteome</keyword>
<dbReference type="AlphaFoldDB" id="A0A8K1GD32"/>
<evidence type="ECO:0000313" key="1">
    <source>
        <dbReference type="EMBL" id="TRZ16469.1"/>
    </source>
</evidence>
<dbReference type="EMBL" id="SWJQ01000311">
    <property type="protein sequence ID" value="TRZ16469.1"/>
    <property type="molecule type" value="Genomic_DNA"/>
</dbReference>
<protein>
    <submittedName>
        <fullName evidence="1">Uncharacterized protein</fullName>
    </submittedName>
</protein>
<accession>A0A8K1GD32</accession>